<dbReference type="Pfam" id="PF14529">
    <property type="entry name" value="Exo_endo_phos_2"/>
    <property type="match status" value="1"/>
</dbReference>
<dbReference type="SUPFAM" id="SSF56219">
    <property type="entry name" value="DNase I-like"/>
    <property type="match status" value="1"/>
</dbReference>
<dbReference type="CDD" id="cd01650">
    <property type="entry name" value="RT_nLTR_like"/>
    <property type="match status" value="1"/>
</dbReference>
<evidence type="ECO:0000313" key="3">
    <source>
        <dbReference type="Proteomes" id="UP000662466"/>
    </source>
</evidence>
<dbReference type="AlphaFoldDB" id="A0A8H6QIA6"/>
<reference evidence="2" key="1">
    <citation type="submission" date="2020-06" db="EMBL/GenBank/DDBJ databases">
        <title>Draft genome sequences of strains closely related to Aspergillus parafelis and Aspergillus hiratsukae.</title>
        <authorList>
            <person name="Dos Santos R.A.C."/>
            <person name="Rivero-Menendez O."/>
            <person name="Steenwyk J.L."/>
            <person name="Mead M.E."/>
            <person name="Goldman G.H."/>
            <person name="Alastruey-Izquierdo A."/>
            <person name="Rokas A."/>
        </authorList>
    </citation>
    <scope>NUCLEOTIDE SEQUENCE</scope>
    <source>
        <strain evidence="2">CNM-CM6106</strain>
    </source>
</reference>
<evidence type="ECO:0000259" key="1">
    <source>
        <dbReference type="PROSITE" id="PS50878"/>
    </source>
</evidence>
<dbReference type="PANTHER" id="PTHR33481:SF1">
    <property type="entry name" value="ENDONUCLEASE_EXONUCLEASE_PHOSPHATASE DOMAIN-CONTAINING PROTEIN-RELATED"/>
    <property type="match status" value="1"/>
</dbReference>
<dbReference type="Pfam" id="PF00078">
    <property type="entry name" value="RVT_1"/>
    <property type="match status" value="1"/>
</dbReference>
<dbReference type="InterPro" id="IPR036691">
    <property type="entry name" value="Endo/exonu/phosph_ase_sf"/>
</dbReference>
<dbReference type="InterPro" id="IPR005135">
    <property type="entry name" value="Endo/exonuclease/phosphatase"/>
</dbReference>
<name>A0A8H6QIA6_9EURO</name>
<dbReference type="SUPFAM" id="SSF56672">
    <property type="entry name" value="DNA/RNA polymerases"/>
    <property type="match status" value="1"/>
</dbReference>
<dbReference type="Proteomes" id="UP000662466">
    <property type="component" value="Unassembled WGS sequence"/>
</dbReference>
<comment type="caution">
    <text evidence="2">The sequence shown here is derived from an EMBL/GenBank/DDBJ whole genome shotgun (WGS) entry which is preliminary data.</text>
</comment>
<accession>A0A8H6QIA6</accession>
<dbReference type="Gene3D" id="3.60.10.10">
    <property type="entry name" value="Endonuclease/exonuclease/phosphatase"/>
    <property type="match status" value="1"/>
</dbReference>
<protein>
    <recommendedName>
        <fullName evidence="1">Reverse transcriptase domain-containing protein</fullName>
    </recommendedName>
</protein>
<dbReference type="PANTHER" id="PTHR33481">
    <property type="entry name" value="REVERSE TRANSCRIPTASE"/>
    <property type="match status" value="1"/>
</dbReference>
<dbReference type="PROSITE" id="PS50878">
    <property type="entry name" value="RT_POL"/>
    <property type="match status" value="1"/>
</dbReference>
<feature type="domain" description="Reverse transcriptase" evidence="1">
    <location>
        <begin position="438"/>
        <end position="700"/>
    </location>
</feature>
<evidence type="ECO:0000313" key="2">
    <source>
        <dbReference type="EMBL" id="KAF7174406.1"/>
    </source>
</evidence>
<dbReference type="EMBL" id="JACBAF010001562">
    <property type="protein sequence ID" value="KAF7174406.1"/>
    <property type="molecule type" value="Genomic_DNA"/>
</dbReference>
<dbReference type="InterPro" id="IPR000477">
    <property type="entry name" value="RT_dom"/>
</dbReference>
<gene>
    <name evidence="2" type="ORF">CNMCM6106_008666</name>
</gene>
<dbReference type="GO" id="GO:0003824">
    <property type="term" value="F:catalytic activity"/>
    <property type="evidence" value="ECO:0007669"/>
    <property type="project" value="InterPro"/>
</dbReference>
<organism evidence="2 3">
    <name type="scientific">Aspergillus hiratsukae</name>
    <dbReference type="NCBI Taxonomy" id="1194566"/>
    <lineage>
        <taxon>Eukaryota</taxon>
        <taxon>Fungi</taxon>
        <taxon>Dikarya</taxon>
        <taxon>Ascomycota</taxon>
        <taxon>Pezizomycotina</taxon>
        <taxon>Eurotiomycetes</taxon>
        <taxon>Eurotiomycetidae</taxon>
        <taxon>Eurotiales</taxon>
        <taxon>Aspergillaceae</taxon>
        <taxon>Aspergillus</taxon>
        <taxon>Aspergillus subgen. Fumigati</taxon>
    </lineage>
</organism>
<sequence length="729" mass="81913">MHATYCETNSPFRPLYPTNRHTRACFLINKKWPSHCWDVEFFTDIAVLTIRLPARALTIINVYNPPMGPHVYNPDSPILRLPDLLRREGNHILLGDFNLHHPLWSAPNGARTSRMAEDLLGTTGAAGLVLATPPGLVTWRRNDASSSTSTIDLIFLSESLSQHVLLCDVQEALHHGSDHRPVATWLALPDSQQANPVKPRRLWKLADKELVRAGSEHLTIPQHLSSHQQIDEYAEYLRDFILALAETSTPKAKNREEGVPRCAWWTKEVEDRVRDERRARRLGRPAEEVNRLTERKKAAIHYAKRETWRAAVHGAKDGEKGIWNLVRWAKDRSHLPPELPNVPKLERGPGLPAAETFKEKATAFHNQFFPPEPVAEAETPLTRTVEIESASRVSEDMVRAALGNMVPNKAPGIDGIPAGFLQAMGDPLIKALQILTQACWDWEYSPRIFRQARTVVLKKPRKESYDQAKSWRPIALLNTLGKVMEAVTARYLQDLAESHSLLPETQMGARRNRSTESALDLLVSQVRATWAAKGVATLLSLDMSGAFDHVIRDVLIRILLHKGVPRTVVGWIRSFMTDRTTTLVFDGCESEPMPVPAGIPQGSPISPILFLFYNSELVEICNPPDLRAHGSGFVDDVNVIAWGPNTKSTCATLERVHERCLEWAKRHGAKFAPEKYELLHLTRATCKHQTSRGLRIGTTIITPGESVRVLGLHIDPKLKWNTHGKLQAY</sequence>
<dbReference type="InterPro" id="IPR043502">
    <property type="entry name" value="DNA/RNA_pol_sf"/>
</dbReference>
<proteinExistence type="predicted"/>